<dbReference type="CDD" id="cd00959">
    <property type="entry name" value="DeoC"/>
    <property type="match status" value="1"/>
</dbReference>
<dbReference type="PANTHER" id="PTHR10889:SF1">
    <property type="entry name" value="DEOXYRIBOSE-PHOSPHATE ALDOLASE"/>
    <property type="match status" value="1"/>
</dbReference>
<keyword evidence="9" id="KW-1185">Reference proteome</keyword>
<dbReference type="NCBIfam" id="TIGR00126">
    <property type="entry name" value="deoC"/>
    <property type="match status" value="1"/>
</dbReference>
<dbReference type="Gene3D" id="3.20.20.70">
    <property type="entry name" value="Aldolase class I"/>
    <property type="match status" value="1"/>
</dbReference>
<dbReference type="InterPro" id="IPR028581">
    <property type="entry name" value="DeoC_typeI"/>
</dbReference>
<gene>
    <name evidence="7 8" type="primary">deoC</name>
    <name evidence="8" type="ORF">GMA10_07125</name>
</gene>
<dbReference type="InterPro" id="IPR011343">
    <property type="entry name" value="DeoC"/>
</dbReference>
<dbReference type="PIRSF" id="PIRSF001357">
    <property type="entry name" value="DeoC"/>
    <property type="match status" value="1"/>
</dbReference>
<reference evidence="8 9" key="1">
    <citation type="submission" date="2019-12" db="EMBL/GenBank/DDBJ databases">
        <authorList>
            <person name="Li J."/>
            <person name="Shi Y."/>
            <person name="Xu G."/>
            <person name="Xiao D."/>
            <person name="Ran X."/>
        </authorList>
    </citation>
    <scope>NUCLEOTIDE SEQUENCE [LARGE SCALE GENOMIC DNA]</scope>
    <source>
        <strain evidence="8 9">JCM 15915</strain>
    </source>
</reference>
<dbReference type="FunFam" id="3.20.20.70:FF:000044">
    <property type="entry name" value="Deoxyribose-phosphate aldolase"/>
    <property type="match status" value="1"/>
</dbReference>
<comment type="function">
    <text evidence="6 7">Catalyzes a reversible aldol reaction between acetaldehyde and D-glyceraldehyde 3-phosphate to generate 2-deoxy-D-ribose 5-phosphate.</text>
</comment>
<evidence type="ECO:0000313" key="9">
    <source>
        <dbReference type="Proteomes" id="UP000462152"/>
    </source>
</evidence>
<dbReference type="Proteomes" id="UP000462152">
    <property type="component" value="Unassembled WGS sequence"/>
</dbReference>
<evidence type="ECO:0000256" key="7">
    <source>
        <dbReference type="HAMAP-Rule" id="MF_00114"/>
    </source>
</evidence>
<dbReference type="GO" id="GO:0009264">
    <property type="term" value="P:deoxyribonucleotide catabolic process"/>
    <property type="evidence" value="ECO:0007669"/>
    <property type="project" value="UniProtKB-UniRule"/>
</dbReference>
<dbReference type="EMBL" id="WOGT01000003">
    <property type="protein sequence ID" value="MUN54983.1"/>
    <property type="molecule type" value="Genomic_DNA"/>
</dbReference>
<dbReference type="GO" id="GO:0006018">
    <property type="term" value="P:2-deoxyribose 1-phosphate catabolic process"/>
    <property type="evidence" value="ECO:0007669"/>
    <property type="project" value="UniProtKB-UniRule"/>
</dbReference>
<proteinExistence type="inferred from homology"/>
<sequence length="225" mass="23406">MTESTDLPSNLAGMIDHTILAPDARKEDVLRLCREAREHGFASVCVNPVWAELVADELEGHDPVPCVVVGFPLGATTTDAKVFEAATALADGAREIDMVIDIAAALEGDEEALVADIRAVADAVHDRQGLLKVIIEACLLDDDQKVLACRAAVAAGAEFVKTSTGFSTGGATVADVTLMRETVGPDIGVKASGGIRSREDALSMIAAGATRIGASKGIEIVRDAR</sequence>
<evidence type="ECO:0000256" key="2">
    <source>
        <dbReference type="ARBA" id="ARBA00022490"/>
    </source>
</evidence>
<dbReference type="UniPathway" id="UPA00002">
    <property type="reaction ID" value="UER00468"/>
</dbReference>
<keyword evidence="2 7" id="KW-0963">Cytoplasm</keyword>
<comment type="similarity">
    <text evidence="1 7">Belongs to the DeoC/FbaB aldolase family. DeoC type 1 subfamily.</text>
</comment>
<evidence type="ECO:0000256" key="1">
    <source>
        <dbReference type="ARBA" id="ARBA00010936"/>
    </source>
</evidence>
<evidence type="ECO:0000256" key="6">
    <source>
        <dbReference type="ARBA" id="ARBA00056337"/>
    </source>
</evidence>
<dbReference type="RefSeq" id="WP_129315097.1">
    <property type="nucleotide sequence ID" value="NZ_NOIQ01000003.1"/>
</dbReference>
<comment type="pathway">
    <text evidence="7">Carbohydrate degradation; 2-deoxy-D-ribose 1-phosphate degradation; D-glyceraldehyde 3-phosphate and acetaldehyde from 2-deoxy-alpha-D-ribose 1-phosphate: step 2/2.</text>
</comment>
<evidence type="ECO:0000313" key="8">
    <source>
        <dbReference type="EMBL" id="MUN54983.1"/>
    </source>
</evidence>
<dbReference type="AlphaFoldDB" id="A0A7K1LIW4"/>
<dbReference type="GO" id="GO:0004139">
    <property type="term" value="F:deoxyribose-phosphate aldolase activity"/>
    <property type="evidence" value="ECO:0007669"/>
    <property type="project" value="UniProtKB-UniRule"/>
</dbReference>
<dbReference type="OrthoDB" id="6579831at2"/>
<feature type="active site" description="Schiff-base intermediate with acetaldehyde" evidence="7">
    <location>
        <position position="161"/>
    </location>
</feature>
<comment type="caution">
    <text evidence="8">The sequence shown here is derived from an EMBL/GenBank/DDBJ whole genome shotgun (WGS) entry which is preliminary data.</text>
</comment>
<keyword evidence="3 7" id="KW-0456">Lyase</keyword>
<comment type="subcellular location">
    <subcellularLocation>
        <location evidence="7">Cytoplasm</location>
    </subcellularLocation>
</comment>
<feature type="active site" description="Proton donor/acceptor" evidence="7">
    <location>
        <position position="190"/>
    </location>
</feature>
<comment type="catalytic activity">
    <reaction evidence="5 7">
        <text>2-deoxy-D-ribose 5-phosphate = D-glyceraldehyde 3-phosphate + acetaldehyde</text>
        <dbReference type="Rhea" id="RHEA:12821"/>
        <dbReference type="ChEBI" id="CHEBI:15343"/>
        <dbReference type="ChEBI" id="CHEBI:59776"/>
        <dbReference type="ChEBI" id="CHEBI:62877"/>
        <dbReference type="EC" id="4.1.2.4"/>
    </reaction>
</comment>
<accession>A0A7K1LIW4</accession>
<evidence type="ECO:0000256" key="4">
    <source>
        <dbReference type="ARBA" id="ARBA00023270"/>
    </source>
</evidence>
<name>A0A7K1LIW4_9MICC</name>
<dbReference type="HAMAP" id="MF_00114">
    <property type="entry name" value="DeoC_type1"/>
    <property type="match status" value="1"/>
</dbReference>
<feature type="active site" description="Proton donor/acceptor" evidence="7">
    <location>
        <position position="97"/>
    </location>
</feature>
<dbReference type="PANTHER" id="PTHR10889">
    <property type="entry name" value="DEOXYRIBOSE-PHOSPHATE ALDOLASE"/>
    <property type="match status" value="1"/>
</dbReference>
<protein>
    <recommendedName>
        <fullName evidence="7">Deoxyribose-phosphate aldolase</fullName>
        <shortName evidence="7">DERA</shortName>
        <ecNumber evidence="7">4.1.2.4</ecNumber>
    </recommendedName>
    <alternativeName>
        <fullName evidence="7">2-deoxy-D-ribose 5-phosphate aldolase</fullName>
    </alternativeName>
    <alternativeName>
        <fullName evidence="7">Phosphodeoxyriboaldolase</fullName>
        <shortName evidence="7">Deoxyriboaldolase</shortName>
    </alternativeName>
</protein>
<dbReference type="SUPFAM" id="SSF51569">
    <property type="entry name" value="Aldolase"/>
    <property type="match status" value="1"/>
</dbReference>
<organism evidence="8 9">
    <name type="scientific">Rothia koreensis</name>
    <dbReference type="NCBI Taxonomy" id="592378"/>
    <lineage>
        <taxon>Bacteria</taxon>
        <taxon>Bacillati</taxon>
        <taxon>Actinomycetota</taxon>
        <taxon>Actinomycetes</taxon>
        <taxon>Micrococcales</taxon>
        <taxon>Micrococcaceae</taxon>
        <taxon>Rothia</taxon>
    </lineage>
</organism>
<dbReference type="GO" id="GO:0005737">
    <property type="term" value="C:cytoplasm"/>
    <property type="evidence" value="ECO:0007669"/>
    <property type="project" value="UniProtKB-SubCell"/>
</dbReference>
<keyword evidence="4 7" id="KW-0704">Schiff base</keyword>
<dbReference type="InterPro" id="IPR013785">
    <property type="entry name" value="Aldolase_TIM"/>
</dbReference>
<evidence type="ECO:0000256" key="5">
    <source>
        <dbReference type="ARBA" id="ARBA00048791"/>
    </source>
</evidence>
<dbReference type="Pfam" id="PF01791">
    <property type="entry name" value="DeoC"/>
    <property type="match status" value="1"/>
</dbReference>
<dbReference type="InterPro" id="IPR002915">
    <property type="entry name" value="DeoC/FbaB/LacD_aldolase"/>
</dbReference>
<dbReference type="SMART" id="SM01133">
    <property type="entry name" value="DeoC"/>
    <property type="match status" value="1"/>
</dbReference>
<dbReference type="GO" id="GO:0016052">
    <property type="term" value="P:carbohydrate catabolic process"/>
    <property type="evidence" value="ECO:0007669"/>
    <property type="project" value="TreeGrafter"/>
</dbReference>
<dbReference type="EC" id="4.1.2.4" evidence="7"/>
<evidence type="ECO:0000256" key="3">
    <source>
        <dbReference type="ARBA" id="ARBA00023239"/>
    </source>
</evidence>